<accession>A0AA89B5W7</accession>
<dbReference type="Proteomes" id="UP001188597">
    <property type="component" value="Unassembled WGS sequence"/>
</dbReference>
<dbReference type="AlphaFoldDB" id="A0AA89B5W7"/>
<evidence type="ECO:0000259" key="2">
    <source>
        <dbReference type="Pfam" id="PF01843"/>
    </source>
</evidence>
<name>A0AA89B5W7_9ASTE</name>
<feature type="transmembrane region" description="Helical" evidence="1">
    <location>
        <begin position="21"/>
        <end position="47"/>
    </location>
</feature>
<gene>
    <name evidence="3" type="ORF">RJ639_040434</name>
</gene>
<comment type="caution">
    <text evidence="3">The sequence shown here is derived from an EMBL/GenBank/DDBJ whole genome shotgun (WGS) entry which is preliminary data.</text>
</comment>
<evidence type="ECO:0000313" key="4">
    <source>
        <dbReference type="Proteomes" id="UP001188597"/>
    </source>
</evidence>
<proteinExistence type="predicted"/>
<feature type="transmembrane region" description="Helical" evidence="1">
    <location>
        <begin position="106"/>
        <end position="124"/>
    </location>
</feature>
<dbReference type="InterPro" id="IPR002710">
    <property type="entry name" value="Dilute_dom"/>
</dbReference>
<keyword evidence="1" id="KW-0472">Membrane</keyword>
<keyword evidence="4" id="KW-1185">Reference proteome</keyword>
<organism evidence="3 4">
    <name type="scientific">Escallonia herrerae</name>
    <dbReference type="NCBI Taxonomy" id="1293975"/>
    <lineage>
        <taxon>Eukaryota</taxon>
        <taxon>Viridiplantae</taxon>
        <taxon>Streptophyta</taxon>
        <taxon>Embryophyta</taxon>
        <taxon>Tracheophyta</taxon>
        <taxon>Spermatophyta</taxon>
        <taxon>Magnoliopsida</taxon>
        <taxon>eudicotyledons</taxon>
        <taxon>Gunneridae</taxon>
        <taxon>Pentapetalae</taxon>
        <taxon>asterids</taxon>
        <taxon>campanulids</taxon>
        <taxon>Escalloniales</taxon>
        <taxon>Escalloniaceae</taxon>
        <taxon>Escallonia</taxon>
    </lineage>
</organism>
<keyword evidence="1" id="KW-1133">Transmembrane helix</keyword>
<dbReference type="EMBL" id="JAVXUP010000461">
    <property type="protein sequence ID" value="KAK3027418.1"/>
    <property type="molecule type" value="Genomic_DNA"/>
</dbReference>
<evidence type="ECO:0000313" key="3">
    <source>
        <dbReference type="EMBL" id="KAK3027418.1"/>
    </source>
</evidence>
<dbReference type="Pfam" id="PF01843">
    <property type="entry name" value="DIL"/>
    <property type="match status" value="1"/>
</dbReference>
<sequence>MHNMSIILFCGLSVKNSAARVVTIAVILGLPILKLNVIFNAIISISIRWVPPVHVQKISTQTFSYINVQLFNNKGEYVKSGLAELELWFGQFSLQFSGSSWEELKHVRHAVGFLVCLYFSIFFGN</sequence>
<reference evidence="3" key="1">
    <citation type="submission" date="2022-12" db="EMBL/GenBank/DDBJ databases">
        <title>Draft genome assemblies for two species of Escallonia (Escalloniales).</title>
        <authorList>
            <person name="Chanderbali A."/>
            <person name="Dervinis C."/>
            <person name="Anghel I."/>
            <person name="Soltis D."/>
            <person name="Soltis P."/>
            <person name="Zapata F."/>
        </authorList>
    </citation>
    <scope>NUCLEOTIDE SEQUENCE</scope>
    <source>
        <strain evidence="3">UCBG64.0493</strain>
        <tissue evidence="3">Leaf</tissue>
    </source>
</reference>
<keyword evidence="1" id="KW-0812">Transmembrane</keyword>
<protein>
    <recommendedName>
        <fullName evidence="2">Dilute domain-containing protein</fullName>
    </recommendedName>
</protein>
<evidence type="ECO:0000256" key="1">
    <source>
        <dbReference type="SAM" id="Phobius"/>
    </source>
</evidence>
<feature type="domain" description="Dilute" evidence="2">
    <location>
        <begin position="58"/>
        <end position="117"/>
    </location>
</feature>